<evidence type="ECO:0000313" key="10">
    <source>
        <dbReference type="EMBL" id="KAK8154810.1"/>
    </source>
</evidence>
<gene>
    <name evidence="10" type="ORF">IWX90DRAFT_444329</name>
</gene>
<dbReference type="InterPro" id="IPR055046">
    <property type="entry name" value="Nab2-like_Znf-CCCH"/>
</dbReference>
<keyword evidence="4" id="KW-0677">Repeat</keyword>
<dbReference type="InterPro" id="IPR043094">
    <property type="entry name" value="Nab2/ZC3H14_N_sf"/>
</dbReference>
<feature type="region of interest" description="Disordered" evidence="8">
    <location>
        <begin position="276"/>
        <end position="331"/>
    </location>
</feature>
<evidence type="ECO:0000256" key="8">
    <source>
        <dbReference type="SAM" id="MobiDB-lite"/>
    </source>
</evidence>
<evidence type="ECO:0000256" key="3">
    <source>
        <dbReference type="ARBA" id="ARBA00022723"/>
    </source>
</evidence>
<evidence type="ECO:0000256" key="7">
    <source>
        <dbReference type="ARBA" id="ARBA00023242"/>
    </source>
</evidence>
<evidence type="ECO:0000256" key="1">
    <source>
        <dbReference type="ARBA" id="ARBA00004123"/>
    </source>
</evidence>
<reference evidence="10 11" key="1">
    <citation type="journal article" date="2022" name="G3 (Bethesda)">
        <title>Enemy or ally: a genomic approach to elucidate the lifestyle of Phyllosticta citrichinaensis.</title>
        <authorList>
            <person name="Buijs V.A."/>
            <person name="Groenewald J.Z."/>
            <person name="Haridas S."/>
            <person name="LaButti K.M."/>
            <person name="Lipzen A."/>
            <person name="Martin F.M."/>
            <person name="Barry K."/>
            <person name="Grigoriev I.V."/>
            <person name="Crous P.W."/>
            <person name="Seidl M.F."/>
        </authorList>
    </citation>
    <scope>NUCLEOTIDE SEQUENCE [LARGE SCALE GENOMIC DNA]</scope>
    <source>
        <strain evidence="10 11">CBS 129764</strain>
    </source>
</reference>
<feature type="compositionally biased region" description="Basic and acidic residues" evidence="8">
    <location>
        <begin position="147"/>
        <end position="157"/>
    </location>
</feature>
<dbReference type="Gene3D" id="4.10.1000.40">
    <property type="match status" value="1"/>
</dbReference>
<dbReference type="EMBL" id="JBBWUH010000011">
    <property type="protein sequence ID" value="KAK8154810.1"/>
    <property type="molecule type" value="Genomic_DNA"/>
</dbReference>
<dbReference type="Proteomes" id="UP001456524">
    <property type="component" value="Unassembled WGS sequence"/>
</dbReference>
<comment type="caution">
    <text evidence="10">The sequence shown here is derived from an EMBL/GenBank/DDBJ whole genome shotgun (WGS) entry which is preliminary data.</text>
</comment>
<keyword evidence="5" id="KW-0863">Zinc-finger</keyword>
<feature type="compositionally biased region" description="Polar residues" evidence="8">
    <location>
        <begin position="111"/>
        <end position="120"/>
    </location>
</feature>
<dbReference type="PANTHER" id="PTHR14738">
    <property type="entry name" value="ZINC FINGER CCCH DOMAIN-CONTAINING PROTEIN 14"/>
    <property type="match status" value="1"/>
</dbReference>
<proteinExistence type="inferred from homology"/>
<feature type="region of interest" description="Disordered" evidence="8">
    <location>
        <begin position="169"/>
        <end position="196"/>
    </location>
</feature>
<dbReference type="Pfam" id="PF22683">
    <property type="entry name" value="Nab2-like_zf-CCCH"/>
    <property type="match status" value="1"/>
</dbReference>
<keyword evidence="6" id="KW-0862">Zinc</keyword>
<evidence type="ECO:0000256" key="4">
    <source>
        <dbReference type="ARBA" id="ARBA00022737"/>
    </source>
</evidence>
<name>A0ABR1XHT6_9PEZI</name>
<dbReference type="Gene3D" id="1.10.340.40">
    <property type="entry name" value="Nuclear abundant poly(A) RNA-bind protein 2, N-terminal domain"/>
    <property type="match status" value="1"/>
</dbReference>
<evidence type="ECO:0000256" key="2">
    <source>
        <dbReference type="ARBA" id="ARBA00008423"/>
    </source>
</evidence>
<keyword evidence="7" id="KW-0539">Nucleus</keyword>
<feature type="compositionally biased region" description="Basic residues" evidence="8">
    <location>
        <begin position="298"/>
        <end position="307"/>
    </location>
</feature>
<organism evidence="10 11">
    <name type="scientific">Phyllosticta citrichinensis</name>
    <dbReference type="NCBI Taxonomy" id="1130410"/>
    <lineage>
        <taxon>Eukaryota</taxon>
        <taxon>Fungi</taxon>
        <taxon>Dikarya</taxon>
        <taxon>Ascomycota</taxon>
        <taxon>Pezizomycotina</taxon>
        <taxon>Dothideomycetes</taxon>
        <taxon>Dothideomycetes incertae sedis</taxon>
        <taxon>Botryosphaeriales</taxon>
        <taxon>Phyllostictaceae</taxon>
        <taxon>Phyllosticta</taxon>
    </lineage>
</organism>
<comment type="similarity">
    <text evidence="2">Belongs to the ZC3H14 family.</text>
</comment>
<feature type="domain" description="Nab2-like CCCH zinc finger" evidence="9">
    <location>
        <begin position="445"/>
        <end position="464"/>
    </location>
</feature>
<keyword evidence="11" id="KW-1185">Reference proteome</keyword>
<dbReference type="Pfam" id="PF14608">
    <property type="entry name" value="zf-CCCH_2"/>
    <property type="match status" value="4"/>
</dbReference>
<dbReference type="PANTHER" id="PTHR14738:SF29">
    <property type="entry name" value="ZINC FINGER CCCH DOMAIN-CONTAINING PROTEIN 14"/>
    <property type="match status" value="1"/>
</dbReference>
<feature type="region of interest" description="Disordered" evidence="8">
    <location>
        <begin position="463"/>
        <end position="512"/>
    </location>
</feature>
<feature type="compositionally biased region" description="Basic and acidic residues" evidence="8">
    <location>
        <begin position="470"/>
        <end position="481"/>
    </location>
</feature>
<evidence type="ECO:0000259" key="9">
    <source>
        <dbReference type="Pfam" id="PF22683"/>
    </source>
</evidence>
<accession>A0ABR1XHT6</accession>
<comment type="subcellular location">
    <subcellularLocation>
        <location evidence="1">Nucleus</location>
    </subcellularLocation>
</comment>
<keyword evidence="3" id="KW-0479">Metal-binding</keyword>
<feature type="compositionally biased region" description="Polar residues" evidence="8">
    <location>
        <begin position="92"/>
        <end position="104"/>
    </location>
</feature>
<dbReference type="Gene3D" id="4.10.1000.30">
    <property type="match status" value="1"/>
</dbReference>
<evidence type="ECO:0000256" key="6">
    <source>
        <dbReference type="ARBA" id="ARBA00022833"/>
    </source>
</evidence>
<dbReference type="InterPro" id="IPR040366">
    <property type="entry name" value="Nab2/ZC3H14"/>
</dbReference>
<evidence type="ECO:0000256" key="5">
    <source>
        <dbReference type="ARBA" id="ARBA00022771"/>
    </source>
</evidence>
<feature type="region of interest" description="Disordered" evidence="8">
    <location>
        <begin position="92"/>
        <end position="157"/>
    </location>
</feature>
<protein>
    <recommendedName>
        <fullName evidence="9">Nab2-like CCCH zinc finger domain-containing protein</fullName>
    </recommendedName>
</protein>
<evidence type="ECO:0000313" key="11">
    <source>
        <dbReference type="Proteomes" id="UP001456524"/>
    </source>
</evidence>
<sequence length="512" mass="55273">MSVELQVGTPLANALQSVVQPKLAEVGWSSGASDDTALSEYIILMLVNGKTQEQIASELANDLLSLGPDDPDAANFSRWLFEQLHTLNSQLNGGASGSLETQGGQPAFNGDQANSTNRPSQDAEMGDGSQTSIPTGPKAMRNGNQTGREKRMMGHLSKAMERSNDAALHRVRGGGGTGRINSHAGREAPKGPRHQANRNMAIMNGMGGMGGMPGTNGMGMPVPGNMMPPQSQMSQMDIFRTFEAMSAQMAQMSQALAATGHQLPQQPYVNPAFQKNFRGGPNQGKSLFDRVDPSSRPNRSKPQHIGKKLQGDTEMGEGGADAGNNAEAMDVESKDKEPWDIMCKFNSNCTNAKCPYAHQAPMATPGITVDLGDQCSFGVRCTNFKCTAKHPSPAQKMEFQQKNPCKFGNHCTNPGCPFQHPPKPCRFNESCTNPDCKFTHVDTKCKFTPCLNPHCFFKHDPGQRAANGSGKEHVSERKFIDENQEEELILPAKSQESEEAPKTGQQEPEIAA</sequence>